<accession>A0A1I3M4X5</accession>
<dbReference type="GO" id="GO:0005886">
    <property type="term" value="C:plasma membrane"/>
    <property type="evidence" value="ECO:0007669"/>
    <property type="project" value="InterPro"/>
</dbReference>
<evidence type="ECO:0000313" key="4">
    <source>
        <dbReference type="Proteomes" id="UP000224607"/>
    </source>
</evidence>
<dbReference type="AlphaFoldDB" id="A0A1I3M4X5"/>
<sequence length="58" mass="6268">MPGKAELLYSSKLFISAMLAFGLAESIGLLNPYWAMVTCCVLNNAVSGSVRARAVYLR</sequence>
<gene>
    <name evidence="2" type="ORF">SAMN05421680_104165</name>
    <name evidence="1" type="ORF">Xmau_01048</name>
</gene>
<name>A0A1I3M4X5_9GAMM</name>
<dbReference type="Pfam" id="PF04632">
    <property type="entry name" value="FUSC"/>
    <property type="match status" value="1"/>
</dbReference>
<dbReference type="InterPro" id="IPR006726">
    <property type="entry name" value="PHBA_efflux_AaeB/fusaric-R"/>
</dbReference>
<keyword evidence="4" id="KW-1185">Reference proteome</keyword>
<organism evidence="2 3">
    <name type="scientific">Xenorhabdus mauleonii</name>
    <dbReference type="NCBI Taxonomy" id="351675"/>
    <lineage>
        <taxon>Bacteria</taxon>
        <taxon>Pseudomonadati</taxon>
        <taxon>Pseudomonadota</taxon>
        <taxon>Gammaproteobacteria</taxon>
        <taxon>Enterobacterales</taxon>
        <taxon>Morganellaceae</taxon>
        <taxon>Xenorhabdus</taxon>
    </lineage>
</organism>
<dbReference type="Proteomes" id="UP000198919">
    <property type="component" value="Unassembled WGS sequence"/>
</dbReference>
<reference evidence="2" key="2">
    <citation type="submission" date="2016-10" db="EMBL/GenBank/DDBJ databases">
        <authorList>
            <person name="de Groot N.N."/>
        </authorList>
    </citation>
    <scope>NUCLEOTIDE SEQUENCE [LARGE SCALE GENOMIC DNA]</scope>
    <source>
        <strain evidence="2">DSM 17908</strain>
    </source>
</reference>
<dbReference type="GO" id="GO:0022857">
    <property type="term" value="F:transmembrane transporter activity"/>
    <property type="evidence" value="ECO:0007669"/>
    <property type="project" value="InterPro"/>
</dbReference>
<evidence type="ECO:0000313" key="2">
    <source>
        <dbReference type="EMBL" id="SFI91860.1"/>
    </source>
</evidence>
<dbReference type="STRING" id="351675.SAMN05421680_104165"/>
<protein>
    <submittedName>
        <fullName evidence="2">Fusaric acid resistance protein family protein</fullName>
    </submittedName>
</protein>
<evidence type="ECO:0000313" key="1">
    <source>
        <dbReference type="EMBL" id="PHM45398.1"/>
    </source>
</evidence>
<reference evidence="1 4" key="3">
    <citation type="journal article" date="2017" name="Nat. Microbiol.">
        <title>Natural product diversity associated with the nematode symbionts Photorhabdus and Xenorhabdus.</title>
        <authorList>
            <person name="Tobias N.J."/>
            <person name="Wolff H."/>
            <person name="Djahanschiri B."/>
            <person name="Grundmann F."/>
            <person name="Kronenwerth M."/>
            <person name="Shi Y.M."/>
            <person name="Simonyi S."/>
            <person name="Grun P."/>
            <person name="Shapiro-Ilan D."/>
            <person name="Pidot S.J."/>
            <person name="Stinear T.P."/>
            <person name="Ebersberger I."/>
            <person name="Bode H.B."/>
        </authorList>
    </citation>
    <scope>NUCLEOTIDE SEQUENCE [LARGE SCALE GENOMIC DNA]</scope>
    <source>
        <strain evidence="1 4">DSM 17908</strain>
    </source>
</reference>
<evidence type="ECO:0000313" key="3">
    <source>
        <dbReference type="Proteomes" id="UP000198919"/>
    </source>
</evidence>
<dbReference type="EMBL" id="NITY01000002">
    <property type="protein sequence ID" value="PHM45398.1"/>
    <property type="molecule type" value="Genomic_DNA"/>
</dbReference>
<proteinExistence type="predicted"/>
<dbReference type="RefSeq" id="WP_244590578.1">
    <property type="nucleotide sequence ID" value="NZ_CAWNQB010000012.1"/>
</dbReference>
<dbReference type="Proteomes" id="UP000224607">
    <property type="component" value="Unassembled WGS sequence"/>
</dbReference>
<dbReference type="EMBL" id="FORG01000004">
    <property type="protein sequence ID" value="SFI91860.1"/>
    <property type="molecule type" value="Genomic_DNA"/>
</dbReference>
<reference evidence="3" key="1">
    <citation type="submission" date="2016-10" db="EMBL/GenBank/DDBJ databases">
        <authorList>
            <person name="Varghese N."/>
            <person name="Submissions S."/>
        </authorList>
    </citation>
    <scope>NUCLEOTIDE SEQUENCE [LARGE SCALE GENOMIC DNA]</scope>
    <source>
        <strain evidence="3">DSM 17908</strain>
    </source>
</reference>